<keyword evidence="14" id="KW-0413">Isomerase</keyword>
<keyword evidence="7 21" id="KW-0378">Hydrolase</keyword>
<dbReference type="GO" id="GO:0046872">
    <property type="term" value="F:metal ion binding"/>
    <property type="evidence" value="ECO:0007669"/>
    <property type="project" value="UniProtKB-KW"/>
</dbReference>
<dbReference type="GO" id="GO:0043590">
    <property type="term" value="C:bacterial nucleoid"/>
    <property type="evidence" value="ECO:0007669"/>
    <property type="project" value="TreeGrafter"/>
</dbReference>
<dbReference type="InterPro" id="IPR018982">
    <property type="entry name" value="RQC_domain"/>
</dbReference>
<dbReference type="InterPro" id="IPR027417">
    <property type="entry name" value="P-loop_NTPase"/>
</dbReference>
<evidence type="ECO:0000256" key="16">
    <source>
        <dbReference type="NCBIfam" id="TIGR01389"/>
    </source>
</evidence>
<dbReference type="GO" id="GO:0006310">
    <property type="term" value="P:DNA recombination"/>
    <property type="evidence" value="ECO:0007669"/>
    <property type="project" value="UniProtKB-UniRule"/>
</dbReference>
<evidence type="ECO:0000256" key="6">
    <source>
        <dbReference type="ARBA" id="ARBA00022763"/>
    </source>
</evidence>
<gene>
    <name evidence="21" type="primary">recQ</name>
    <name evidence="21" type="ORF">P0Y53_05365</name>
</gene>
<keyword evidence="8 21" id="KW-0347">Helicase</keyword>
<dbReference type="InterPro" id="IPR004589">
    <property type="entry name" value="DNA_helicase_ATP-dep_RecQ"/>
</dbReference>
<dbReference type="SUPFAM" id="SSF47819">
    <property type="entry name" value="HRDC-like"/>
    <property type="match status" value="1"/>
</dbReference>
<keyword evidence="13" id="KW-0234">DNA repair</keyword>
<dbReference type="Gene3D" id="3.40.50.300">
    <property type="entry name" value="P-loop containing nucleotide triphosphate hydrolases"/>
    <property type="match status" value="2"/>
</dbReference>
<evidence type="ECO:0000256" key="15">
    <source>
        <dbReference type="ARBA" id="ARBA00034617"/>
    </source>
</evidence>
<organism evidence="21 22">
    <name type="scientific">Candidatus Pseudobacter hemicellulosilyticus</name>
    <dbReference type="NCBI Taxonomy" id="3121375"/>
    <lineage>
        <taxon>Bacteria</taxon>
        <taxon>Pseudomonadati</taxon>
        <taxon>Bacteroidota</taxon>
        <taxon>Chitinophagia</taxon>
        <taxon>Chitinophagales</taxon>
        <taxon>Chitinophagaceae</taxon>
        <taxon>Pseudobacter</taxon>
    </lineage>
</organism>
<feature type="compositionally biased region" description="Low complexity" evidence="17">
    <location>
        <begin position="1"/>
        <end position="15"/>
    </location>
</feature>
<evidence type="ECO:0000256" key="7">
    <source>
        <dbReference type="ARBA" id="ARBA00022801"/>
    </source>
</evidence>
<dbReference type="InterPro" id="IPR001650">
    <property type="entry name" value="Helicase_C-like"/>
</dbReference>
<dbReference type="InterPro" id="IPR032284">
    <property type="entry name" value="RecQ_Zn-bd"/>
</dbReference>
<keyword evidence="9" id="KW-0862">Zinc</keyword>
<feature type="domain" description="Helicase ATP-binding" evidence="19">
    <location>
        <begin position="60"/>
        <end position="232"/>
    </location>
</feature>
<feature type="domain" description="Helicase C-terminal" evidence="20">
    <location>
        <begin position="256"/>
        <end position="408"/>
    </location>
</feature>
<dbReference type="Pfam" id="PF00570">
    <property type="entry name" value="HRDC"/>
    <property type="match status" value="1"/>
</dbReference>
<comment type="similarity">
    <text evidence="3">Belongs to the helicase family. RecQ subfamily.</text>
</comment>
<dbReference type="Pfam" id="PF16124">
    <property type="entry name" value="RecQ_Zn_bind"/>
    <property type="match status" value="1"/>
</dbReference>
<name>A0AAJ5WUC6_9BACT</name>
<dbReference type="GO" id="GO:0043138">
    <property type="term" value="F:3'-5' DNA helicase activity"/>
    <property type="evidence" value="ECO:0007669"/>
    <property type="project" value="UniProtKB-EC"/>
</dbReference>
<dbReference type="GO" id="GO:0005524">
    <property type="term" value="F:ATP binding"/>
    <property type="evidence" value="ECO:0007669"/>
    <property type="project" value="UniProtKB-KW"/>
</dbReference>
<keyword evidence="11" id="KW-0238">DNA-binding</keyword>
<evidence type="ECO:0000256" key="10">
    <source>
        <dbReference type="ARBA" id="ARBA00022840"/>
    </source>
</evidence>
<dbReference type="Gene3D" id="1.10.10.1390">
    <property type="entry name" value="ATP-dependent DNA helicase RecQ"/>
    <property type="match status" value="1"/>
</dbReference>
<dbReference type="PROSITE" id="PS50967">
    <property type="entry name" value="HRDC"/>
    <property type="match status" value="1"/>
</dbReference>
<dbReference type="GO" id="GO:0009432">
    <property type="term" value="P:SOS response"/>
    <property type="evidence" value="ECO:0007669"/>
    <property type="project" value="UniProtKB-UniRule"/>
</dbReference>
<evidence type="ECO:0000256" key="9">
    <source>
        <dbReference type="ARBA" id="ARBA00022833"/>
    </source>
</evidence>
<keyword evidence="6" id="KW-0227">DNA damage</keyword>
<dbReference type="AlphaFoldDB" id="A0AAJ5WUC6"/>
<evidence type="ECO:0000256" key="8">
    <source>
        <dbReference type="ARBA" id="ARBA00022806"/>
    </source>
</evidence>
<dbReference type="InterPro" id="IPR044876">
    <property type="entry name" value="HRDC_dom_sf"/>
</dbReference>
<dbReference type="Pfam" id="PF21220">
    <property type="entry name" value="RecQ-1-like_HTH"/>
    <property type="match status" value="1"/>
</dbReference>
<evidence type="ECO:0000256" key="2">
    <source>
        <dbReference type="ARBA" id="ARBA00001947"/>
    </source>
</evidence>
<dbReference type="SMART" id="SM00490">
    <property type="entry name" value="HELICc"/>
    <property type="match status" value="1"/>
</dbReference>
<accession>A0AAJ5WUC6</accession>
<evidence type="ECO:0000259" key="19">
    <source>
        <dbReference type="PROSITE" id="PS51192"/>
    </source>
</evidence>
<dbReference type="PROSITE" id="PS51194">
    <property type="entry name" value="HELICASE_CTER"/>
    <property type="match status" value="1"/>
</dbReference>
<dbReference type="InterPro" id="IPR002121">
    <property type="entry name" value="HRDC_dom"/>
</dbReference>
<dbReference type="SMART" id="SM00487">
    <property type="entry name" value="DEXDc"/>
    <property type="match status" value="1"/>
</dbReference>
<dbReference type="FunFam" id="3.40.50.300:FF:000156">
    <property type="entry name" value="ATP-dependent DNA helicase recQ"/>
    <property type="match status" value="1"/>
</dbReference>
<dbReference type="GO" id="GO:0006281">
    <property type="term" value="P:DNA repair"/>
    <property type="evidence" value="ECO:0007669"/>
    <property type="project" value="UniProtKB-KW"/>
</dbReference>
<evidence type="ECO:0000256" key="14">
    <source>
        <dbReference type="ARBA" id="ARBA00023235"/>
    </source>
</evidence>
<evidence type="ECO:0000256" key="1">
    <source>
        <dbReference type="ARBA" id="ARBA00001946"/>
    </source>
</evidence>
<dbReference type="GO" id="GO:0009378">
    <property type="term" value="F:four-way junction helicase activity"/>
    <property type="evidence" value="ECO:0007669"/>
    <property type="project" value="TreeGrafter"/>
</dbReference>
<dbReference type="NCBIfam" id="TIGR01389">
    <property type="entry name" value="recQ"/>
    <property type="match status" value="1"/>
</dbReference>
<dbReference type="GO" id="GO:0016787">
    <property type="term" value="F:hydrolase activity"/>
    <property type="evidence" value="ECO:0007669"/>
    <property type="project" value="UniProtKB-KW"/>
</dbReference>
<dbReference type="EC" id="5.6.2.4" evidence="16"/>
<dbReference type="InterPro" id="IPR014001">
    <property type="entry name" value="Helicase_ATP-bd"/>
</dbReference>
<dbReference type="InterPro" id="IPR036388">
    <property type="entry name" value="WH-like_DNA-bd_sf"/>
</dbReference>
<proteinExistence type="inferred from homology"/>
<evidence type="ECO:0000256" key="3">
    <source>
        <dbReference type="ARBA" id="ARBA00005446"/>
    </source>
</evidence>
<dbReference type="InterPro" id="IPR010997">
    <property type="entry name" value="HRDC-like_sf"/>
</dbReference>
<evidence type="ECO:0000256" key="12">
    <source>
        <dbReference type="ARBA" id="ARBA00023172"/>
    </source>
</evidence>
<comment type="cofactor">
    <cofactor evidence="2">
        <name>Zn(2+)</name>
        <dbReference type="ChEBI" id="CHEBI:29105"/>
    </cofactor>
</comment>
<keyword evidence="12" id="KW-0233">DNA recombination</keyword>
<evidence type="ECO:0000259" key="20">
    <source>
        <dbReference type="PROSITE" id="PS51194"/>
    </source>
</evidence>
<dbReference type="Proteomes" id="UP001220610">
    <property type="component" value="Chromosome"/>
</dbReference>
<dbReference type="EMBL" id="CP119311">
    <property type="protein sequence ID" value="WEK36925.1"/>
    <property type="molecule type" value="Genomic_DNA"/>
</dbReference>
<dbReference type="SMART" id="SM00341">
    <property type="entry name" value="HRDC"/>
    <property type="match status" value="1"/>
</dbReference>
<evidence type="ECO:0000256" key="11">
    <source>
        <dbReference type="ARBA" id="ARBA00023125"/>
    </source>
</evidence>
<comment type="cofactor">
    <cofactor evidence="1">
        <name>Mg(2+)</name>
        <dbReference type="ChEBI" id="CHEBI:18420"/>
    </cofactor>
</comment>
<dbReference type="PANTHER" id="PTHR13710:SF105">
    <property type="entry name" value="ATP-DEPENDENT DNA HELICASE Q1"/>
    <property type="match status" value="1"/>
</dbReference>
<dbReference type="SUPFAM" id="SSF46785">
    <property type="entry name" value="Winged helix' DNA-binding domain"/>
    <property type="match status" value="1"/>
</dbReference>
<dbReference type="SUPFAM" id="SSF52540">
    <property type="entry name" value="P-loop containing nucleoside triphosphate hydrolases"/>
    <property type="match status" value="1"/>
</dbReference>
<sequence length="765" mass="86006">MATTTKKTATKTAKIAKSDPSVKKNSSSRTNGAFSSAFLHEALQEHFGFVGFKGNQEAIIKNLLAGKDTFVIKPTGGGKSLCYQLPAMISPGVAIIVSPLIALMKNQVDLVRGYSDKDDVAHFLNSTLSKKEIREVQDDLQSGRTKMLYVAPETLTKQENLEFFAGLPLSFFAVDEAHCISEWGHDFRPEYRRLREMMTQINPDIPVIALTATATPKVQADIIHNLGLNDPAIYISSFNRPNLYYEIQPKIKKDQTLKSIVRFIVSNKDKSGIIYTLNRKTTEELADMLMANGIKAVAYHAGLDSKLRAERQDLFLNEDVQVIVATIAFGMGIDKPDIRFVIHYNIPKSIENYYQETGRAGRDGLEGKCILYYSHKDVAKLEHLMRDKPLSEREVGAQLINETVAYAESGVCRRKILMSYFGEVYETRNCGNCDNCLHPKDEVEAKENAVKVLKAVKGLDERFATDYTVNILVGRLTPTISMFRHEGIAEFGIGKDEPDHYWSSLIRQLLLGGLLSKEIEDYGVLKITKAGEAFAKKPKSFKIVLNNLYEEANADDDEGGAEPAVGSSADEKLFEMLKELRQKEAKKKALPPFVIFLETSLQDMATLYPTNLQELEKCQGVSKGKAIRYGKPFIELVAKYVTENNIVRPDDFVMKSVVNKSGNKVYIIQQTDKKIPLETIAKNKGWRLDEMLEEMETIAASGTKLNLDYAIDEMLDDHEQDDILEYFKGCETSSLQVAQQELSDGNYNWEQLKIMRIKFLAQYGM</sequence>
<evidence type="ECO:0000256" key="5">
    <source>
        <dbReference type="ARBA" id="ARBA00022741"/>
    </source>
</evidence>
<dbReference type="GO" id="GO:0006260">
    <property type="term" value="P:DNA replication"/>
    <property type="evidence" value="ECO:0007669"/>
    <property type="project" value="InterPro"/>
</dbReference>
<dbReference type="InterPro" id="IPR036390">
    <property type="entry name" value="WH_DNA-bd_sf"/>
</dbReference>
<dbReference type="InterPro" id="IPR048671">
    <property type="entry name" value="RecQ-1-like_HTH"/>
</dbReference>
<dbReference type="PROSITE" id="PS51192">
    <property type="entry name" value="HELICASE_ATP_BIND_1"/>
    <property type="match status" value="1"/>
</dbReference>
<evidence type="ECO:0000256" key="13">
    <source>
        <dbReference type="ARBA" id="ARBA00023204"/>
    </source>
</evidence>
<comment type="catalytic activity">
    <reaction evidence="15">
        <text>Couples ATP hydrolysis with the unwinding of duplex DNA by translocating in the 3'-5' direction.</text>
        <dbReference type="EC" id="5.6.2.4"/>
    </reaction>
</comment>
<dbReference type="GO" id="GO:0003677">
    <property type="term" value="F:DNA binding"/>
    <property type="evidence" value="ECO:0007669"/>
    <property type="project" value="UniProtKB-KW"/>
</dbReference>
<evidence type="ECO:0000313" key="21">
    <source>
        <dbReference type="EMBL" id="WEK36925.1"/>
    </source>
</evidence>
<keyword evidence="4" id="KW-0479">Metal-binding</keyword>
<evidence type="ECO:0000259" key="18">
    <source>
        <dbReference type="PROSITE" id="PS50967"/>
    </source>
</evidence>
<dbReference type="PANTHER" id="PTHR13710">
    <property type="entry name" value="DNA HELICASE RECQ FAMILY MEMBER"/>
    <property type="match status" value="1"/>
</dbReference>
<feature type="region of interest" description="Disordered" evidence="17">
    <location>
        <begin position="1"/>
        <end position="28"/>
    </location>
</feature>
<keyword evidence="5" id="KW-0547">Nucleotide-binding</keyword>
<dbReference type="Pfam" id="PF00271">
    <property type="entry name" value="Helicase_C"/>
    <property type="match status" value="1"/>
</dbReference>
<protein>
    <recommendedName>
        <fullName evidence="16">DNA helicase RecQ</fullName>
        <ecNumber evidence="16">5.6.2.4</ecNumber>
    </recommendedName>
</protein>
<dbReference type="Gene3D" id="1.10.10.10">
    <property type="entry name" value="Winged helix-like DNA-binding domain superfamily/Winged helix DNA-binding domain"/>
    <property type="match status" value="1"/>
</dbReference>
<dbReference type="GO" id="GO:0005737">
    <property type="term" value="C:cytoplasm"/>
    <property type="evidence" value="ECO:0007669"/>
    <property type="project" value="TreeGrafter"/>
</dbReference>
<dbReference type="FunFam" id="3.40.50.300:FF:001389">
    <property type="entry name" value="ATP-dependent DNA helicase RecQ"/>
    <property type="match status" value="1"/>
</dbReference>
<dbReference type="NCBIfam" id="TIGR00614">
    <property type="entry name" value="recQ_fam"/>
    <property type="match status" value="1"/>
</dbReference>
<dbReference type="Pfam" id="PF09382">
    <property type="entry name" value="RQC"/>
    <property type="match status" value="1"/>
</dbReference>
<keyword evidence="10" id="KW-0067">ATP-binding</keyword>
<dbReference type="Pfam" id="PF00270">
    <property type="entry name" value="DEAD"/>
    <property type="match status" value="1"/>
</dbReference>
<dbReference type="SMART" id="SM00956">
    <property type="entry name" value="RQC"/>
    <property type="match status" value="1"/>
</dbReference>
<dbReference type="InterPro" id="IPR011545">
    <property type="entry name" value="DEAD/DEAH_box_helicase_dom"/>
</dbReference>
<dbReference type="CDD" id="cd18794">
    <property type="entry name" value="SF2_C_RecQ"/>
    <property type="match status" value="1"/>
</dbReference>
<evidence type="ECO:0000256" key="4">
    <source>
        <dbReference type="ARBA" id="ARBA00022723"/>
    </source>
</evidence>
<dbReference type="InterPro" id="IPR006293">
    <property type="entry name" value="DNA_helicase_ATP-dep_RecQ_bac"/>
</dbReference>
<evidence type="ECO:0000313" key="22">
    <source>
        <dbReference type="Proteomes" id="UP001220610"/>
    </source>
</evidence>
<reference evidence="21" key="1">
    <citation type="submission" date="2023-03" db="EMBL/GenBank/DDBJ databases">
        <title>Andean soil-derived lignocellulolytic bacterial consortium as a source of novel taxa and putative plastic-active enzymes.</title>
        <authorList>
            <person name="Diaz-Garcia L."/>
            <person name="Chuvochina M."/>
            <person name="Feuerriegel G."/>
            <person name="Bunk B."/>
            <person name="Sproer C."/>
            <person name="Streit W.R."/>
            <person name="Rodriguez L.M."/>
            <person name="Overmann J."/>
            <person name="Jimenez D.J."/>
        </authorList>
    </citation>
    <scope>NUCLEOTIDE SEQUENCE</scope>
    <source>
        <strain evidence="21">MAG 7</strain>
    </source>
</reference>
<evidence type="ECO:0000256" key="17">
    <source>
        <dbReference type="SAM" id="MobiDB-lite"/>
    </source>
</evidence>
<dbReference type="GO" id="GO:0030894">
    <property type="term" value="C:replisome"/>
    <property type="evidence" value="ECO:0007669"/>
    <property type="project" value="TreeGrafter"/>
</dbReference>
<dbReference type="CDD" id="cd17920">
    <property type="entry name" value="DEXHc_RecQ"/>
    <property type="match status" value="1"/>
</dbReference>
<feature type="domain" description="HRDC" evidence="18">
    <location>
        <begin position="567"/>
        <end position="647"/>
    </location>
</feature>
<dbReference type="Gene3D" id="1.10.150.80">
    <property type="entry name" value="HRDC domain"/>
    <property type="match status" value="1"/>
</dbReference>